<organism evidence="2">
    <name type="scientific">marine metagenome</name>
    <dbReference type="NCBI Taxonomy" id="408172"/>
    <lineage>
        <taxon>unclassified sequences</taxon>
        <taxon>metagenomes</taxon>
        <taxon>ecological metagenomes</taxon>
    </lineage>
</organism>
<name>A0A383CN87_9ZZZZ</name>
<dbReference type="AlphaFoldDB" id="A0A383CN87"/>
<protein>
    <submittedName>
        <fullName evidence="2">Uncharacterized protein</fullName>
    </submittedName>
</protein>
<sequence length="239" mass="25019">TYELPSFDVVNDVVAYVSDVIDTTVTDILESATMDTATMEIDVMTSTGTTSIDVDVSVDAGTVTMSVPTISGGVQSMTIDTGMSSSDSGGGSVEEVAEVASAVAEVETAMSEATSESKEESKSESKSESKESKSESKQETKESKADKAKVVQAIVSRILQSIEVSGGDVNDTKIALMGISGAGADFSSYQTASIPDVAFYDTTVSYESPQIPDPLGGIYNLGSDQMMNEMTDSQYNFGE</sequence>
<reference evidence="2" key="1">
    <citation type="submission" date="2018-05" db="EMBL/GenBank/DDBJ databases">
        <authorList>
            <person name="Lanie J.A."/>
            <person name="Ng W.-L."/>
            <person name="Kazmierczak K.M."/>
            <person name="Andrzejewski T.M."/>
            <person name="Davidsen T.M."/>
            <person name="Wayne K.J."/>
            <person name="Tettelin H."/>
            <person name="Glass J.I."/>
            <person name="Rusch D."/>
            <person name="Podicherti R."/>
            <person name="Tsui H.-C.T."/>
            <person name="Winkler M.E."/>
        </authorList>
    </citation>
    <scope>NUCLEOTIDE SEQUENCE</scope>
</reference>
<gene>
    <name evidence="2" type="ORF">METZ01_LOCUS486344</name>
</gene>
<feature type="region of interest" description="Disordered" evidence="1">
    <location>
        <begin position="107"/>
        <end position="146"/>
    </location>
</feature>
<evidence type="ECO:0000313" key="2">
    <source>
        <dbReference type="EMBL" id="SVE33490.1"/>
    </source>
</evidence>
<evidence type="ECO:0000256" key="1">
    <source>
        <dbReference type="SAM" id="MobiDB-lite"/>
    </source>
</evidence>
<proteinExistence type="predicted"/>
<feature type="non-terminal residue" evidence="2">
    <location>
        <position position="1"/>
    </location>
</feature>
<feature type="compositionally biased region" description="Basic and acidic residues" evidence="1">
    <location>
        <begin position="115"/>
        <end position="146"/>
    </location>
</feature>
<dbReference type="EMBL" id="UINC01210153">
    <property type="protein sequence ID" value="SVE33490.1"/>
    <property type="molecule type" value="Genomic_DNA"/>
</dbReference>
<accession>A0A383CN87</accession>
<feature type="non-terminal residue" evidence="2">
    <location>
        <position position="239"/>
    </location>
</feature>